<dbReference type="AlphaFoldDB" id="A0AAD2YNC1"/>
<protein>
    <submittedName>
        <fullName evidence="1">Uncharacterized protein</fullName>
    </submittedName>
</protein>
<comment type="caution">
    <text evidence="1">The sequence shown here is derived from an EMBL/GenBank/DDBJ whole genome shotgun (WGS) entry which is preliminary data.</text>
</comment>
<organism evidence="1">
    <name type="scientific">Acinetobacter baumannii</name>
    <dbReference type="NCBI Taxonomy" id="470"/>
    <lineage>
        <taxon>Bacteria</taxon>
        <taxon>Pseudomonadati</taxon>
        <taxon>Pseudomonadota</taxon>
        <taxon>Gammaproteobacteria</taxon>
        <taxon>Moraxellales</taxon>
        <taxon>Moraxellaceae</taxon>
        <taxon>Acinetobacter</taxon>
        <taxon>Acinetobacter calcoaceticus/baumannii complex</taxon>
    </lineage>
</organism>
<proteinExistence type="predicted"/>
<dbReference type="EMBL" id="ABFEVW020000002">
    <property type="protein sequence ID" value="EKU3566920.1"/>
    <property type="molecule type" value="Genomic_DNA"/>
</dbReference>
<gene>
    <name evidence="1" type="ORF">MKP18_000278</name>
</gene>
<accession>A0AAD2YNC1</accession>
<dbReference type="EMBL" id="ABFEVW030000002">
    <property type="protein sequence ID" value="EMN1070017.1"/>
    <property type="molecule type" value="Genomic_DNA"/>
</dbReference>
<dbReference type="RefSeq" id="WP_153886946.1">
    <property type="nucleotide sequence ID" value="NZ_CP169779.1"/>
</dbReference>
<reference evidence="1" key="1">
    <citation type="submission" date="2023-06" db="EMBL/GenBank/DDBJ databases">
        <authorList>
            <consortium name="Clinical and Environmental Microbiology Branch: Whole genome sequencing antimicrobial resistance pathogens in the healthcare setting"/>
        </authorList>
    </citation>
    <scope>NUCLEOTIDE SEQUENCE</scope>
    <source>
        <strain evidence="1">2021GN-00227</strain>
    </source>
</reference>
<evidence type="ECO:0000313" key="1">
    <source>
        <dbReference type="EMBL" id="EKU3566920.1"/>
    </source>
</evidence>
<name>A0AAD2YNC1_ACIBA</name>
<sequence length="51" mass="5748">MSQIVEQNTTLIQQVAQKDQVILAALEQNNELLMQLSEQESVVAYSNKTLD</sequence>